<dbReference type="InterPro" id="IPR000847">
    <property type="entry name" value="LysR_HTH_N"/>
</dbReference>
<keyword evidence="4" id="KW-1185">Reference proteome</keyword>
<protein>
    <recommendedName>
        <fullName evidence="2">HTH lysR-type domain-containing protein</fullName>
    </recommendedName>
</protein>
<evidence type="ECO:0000313" key="3">
    <source>
        <dbReference type="EMBL" id="AQS47352.1"/>
    </source>
</evidence>
<name>A0ABM6IF34_9RHOB</name>
<dbReference type="PROSITE" id="PS50931">
    <property type="entry name" value="HTH_LYSR"/>
    <property type="match status" value="1"/>
</dbReference>
<feature type="region of interest" description="Disordered" evidence="1">
    <location>
        <begin position="53"/>
        <end position="78"/>
    </location>
</feature>
<sequence length="78" mass="8537">MTVTRRRDGQTTAAWHRRLAKAQETLKDINLNAMKRFVAVARLGGILKVAEELGASPSPVSERDHSNGRAGTEINRPG</sequence>
<dbReference type="Gene3D" id="1.10.10.10">
    <property type="entry name" value="Winged helix-like DNA-binding domain superfamily/Winged helix DNA-binding domain"/>
    <property type="match status" value="1"/>
</dbReference>
<feature type="domain" description="HTH lysR-type" evidence="2">
    <location>
        <begin position="29"/>
        <end position="63"/>
    </location>
</feature>
<dbReference type="Proteomes" id="UP000185622">
    <property type="component" value="Chromosome"/>
</dbReference>
<organism evidence="3 4">
    <name type="scientific">Thioclava nitratireducens</name>
    <dbReference type="NCBI Taxonomy" id="1915078"/>
    <lineage>
        <taxon>Bacteria</taxon>
        <taxon>Pseudomonadati</taxon>
        <taxon>Pseudomonadota</taxon>
        <taxon>Alphaproteobacteria</taxon>
        <taxon>Rhodobacterales</taxon>
        <taxon>Paracoccaceae</taxon>
        <taxon>Thioclava</taxon>
    </lineage>
</organism>
<proteinExistence type="predicted"/>
<gene>
    <name evidence="3" type="ORF">BMG03_05735</name>
</gene>
<dbReference type="RefSeq" id="WP_075776374.1">
    <property type="nucleotide sequence ID" value="NZ_CP019437.1"/>
</dbReference>
<evidence type="ECO:0000259" key="2">
    <source>
        <dbReference type="PROSITE" id="PS50931"/>
    </source>
</evidence>
<reference evidence="3 4" key="1">
    <citation type="submission" date="2017-01" db="EMBL/GenBank/DDBJ databases">
        <title>The complete genome sequence of a sulfur-oxidizing marine bacterium Thioclava sp. 25B10_4T.</title>
        <authorList>
            <person name="Liu Y."/>
            <person name="Lai Q."/>
            <person name="Shao Z."/>
        </authorList>
    </citation>
    <scope>NUCLEOTIDE SEQUENCE [LARGE SCALE GENOMIC DNA]</scope>
    <source>
        <strain evidence="3 4">25B10_4</strain>
    </source>
</reference>
<accession>A0ABM6IF34</accession>
<dbReference type="EMBL" id="CP019437">
    <property type="protein sequence ID" value="AQS47352.1"/>
    <property type="molecule type" value="Genomic_DNA"/>
</dbReference>
<dbReference type="InterPro" id="IPR036388">
    <property type="entry name" value="WH-like_DNA-bd_sf"/>
</dbReference>
<evidence type="ECO:0000313" key="4">
    <source>
        <dbReference type="Proteomes" id="UP000185622"/>
    </source>
</evidence>
<evidence type="ECO:0000256" key="1">
    <source>
        <dbReference type="SAM" id="MobiDB-lite"/>
    </source>
</evidence>